<organism evidence="3 4">
    <name type="scientific">Ambrosiozyma monospora</name>
    <name type="common">Yeast</name>
    <name type="synonym">Endomycopsis monosporus</name>
    <dbReference type="NCBI Taxonomy" id="43982"/>
    <lineage>
        <taxon>Eukaryota</taxon>
        <taxon>Fungi</taxon>
        <taxon>Dikarya</taxon>
        <taxon>Ascomycota</taxon>
        <taxon>Saccharomycotina</taxon>
        <taxon>Pichiomycetes</taxon>
        <taxon>Pichiales</taxon>
        <taxon>Pichiaceae</taxon>
        <taxon>Ambrosiozyma</taxon>
    </lineage>
</organism>
<dbReference type="InterPro" id="IPR051726">
    <property type="entry name" value="Chitin_Synth_Reg"/>
</dbReference>
<comment type="caution">
    <text evidence="3">The sequence shown here is derived from an EMBL/GenBank/DDBJ whole genome shotgun (WGS) entry which is preliminary data.</text>
</comment>
<feature type="region of interest" description="Disordered" evidence="2">
    <location>
        <begin position="148"/>
        <end position="203"/>
    </location>
</feature>
<dbReference type="InterPro" id="IPR011990">
    <property type="entry name" value="TPR-like_helical_dom_sf"/>
</dbReference>
<reference evidence="3" key="1">
    <citation type="submission" date="2023-04" db="EMBL/GenBank/DDBJ databases">
        <title>Ambrosiozyma monospora NBRC 1965.</title>
        <authorList>
            <person name="Ichikawa N."/>
            <person name="Sato H."/>
            <person name="Tonouchi N."/>
        </authorList>
    </citation>
    <scope>NUCLEOTIDE SEQUENCE</scope>
    <source>
        <strain evidence="3">NBRC 1965</strain>
    </source>
</reference>
<evidence type="ECO:0000256" key="1">
    <source>
        <dbReference type="ARBA" id="ARBA00022737"/>
    </source>
</evidence>
<dbReference type="PANTHER" id="PTHR46430:SF1">
    <property type="entry name" value="CHITIN SYNTHASE REGULATOR SKT5-RELATED"/>
    <property type="match status" value="1"/>
</dbReference>
<evidence type="ECO:0000313" key="3">
    <source>
        <dbReference type="EMBL" id="GMG27335.1"/>
    </source>
</evidence>
<dbReference type="Proteomes" id="UP001165063">
    <property type="component" value="Unassembled WGS sequence"/>
</dbReference>
<dbReference type="Pfam" id="PF08238">
    <property type="entry name" value="Sel1"/>
    <property type="match status" value="7"/>
</dbReference>
<dbReference type="EMBL" id="BSXU01001426">
    <property type="protein sequence ID" value="GMG27335.1"/>
    <property type="molecule type" value="Genomic_DNA"/>
</dbReference>
<feature type="compositionally biased region" description="Polar residues" evidence="2">
    <location>
        <begin position="39"/>
        <end position="55"/>
    </location>
</feature>
<feature type="compositionally biased region" description="Low complexity" evidence="2">
    <location>
        <begin position="104"/>
        <end position="126"/>
    </location>
</feature>
<dbReference type="InterPro" id="IPR006597">
    <property type="entry name" value="Sel1-like"/>
</dbReference>
<name>A0A9W6YRF7_AMBMO</name>
<dbReference type="AlphaFoldDB" id="A0A9W6YRF7"/>
<feature type="region of interest" description="Disordered" evidence="2">
    <location>
        <begin position="1"/>
        <end position="55"/>
    </location>
</feature>
<keyword evidence="1" id="KW-0677">Repeat</keyword>
<accession>A0A9W6YRF7</accession>
<feature type="region of interest" description="Disordered" evidence="2">
    <location>
        <begin position="74"/>
        <end position="133"/>
    </location>
</feature>
<dbReference type="SUPFAM" id="SSF81901">
    <property type="entry name" value="HCP-like"/>
    <property type="match status" value="1"/>
</dbReference>
<feature type="compositionally biased region" description="Polar residues" evidence="2">
    <location>
        <begin position="150"/>
        <end position="164"/>
    </location>
</feature>
<feature type="compositionally biased region" description="Polar residues" evidence="2">
    <location>
        <begin position="90"/>
        <end position="103"/>
    </location>
</feature>
<sequence>MLTLQEQEFEQPQKPIIVVNGESESESESERGRDVDPAPNQQPTHHFSSNNTPNSAIVPASMAALAYTNGIPRANHRHHMSEPSIRVPHSHNSTSSHLFNQQKQPTQANQANQRQRQRQNHPLQQQKRASMSTAALDRMNQRSISPIFPASSTSQLVPPTSNANVKGKANDPHARLSAVSLSPSSSGSSSSSSSSSNTTTTTTKTTLIKSHDFLSRALGSEIALLSTESALEQYSENAKKLKDPEVLFSYSQILIKAALEISDKESEVEGKCTCNCKDKIKDKGGLTSKEQQQSKKYLLEAHEALKKCCKAGLLDAQYFLGDCYYSGIFSETGKPENSKALQLFEMAGKSKHAEAAYRTALCYRRGIGCNPDSRKVVKFVEIAALNGLPVAMMDLGIYCFHGLMGLSNEVNMKKKGISWLRRATECAVPKSCGAPYELALIYMNGFKDIVIPDKRYALELLFQAATLGHAKSASMLGKLYEFGDEKLVESNAKLSFHYYELGAKRHDGDGMYGLCSWYFVGCKGVVEQDYSRAFYWALKGAKLNHGKSMLLLERFYGSGVGCEVDKERAKYWGKLGRNKLDLEKKKMTKKKNSGKRLE</sequence>
<keyword evidence="4" id="KW-1185">Reference proteome</keyword>
<dbReference type="Gene3D" id="1.25.40.10">
    <property type="entry name" value="Tetratricopeptide repeat domain"/>
    <property type="match status" value="2"/>
</dbReference>
<protein>
    <submittedName>
        <fullName evidence="3">Unnamed protein product</fullName>
    </submittedName>
</protein>
<evidence type="ECO:0000256" key="2">
    <source>
        <dbReference type="SAM" id="MobiDB-lite"/>
    </source>
</evidence>
<proteinExistence type="predicted"/>
<dbReference type="PANTHER" id="PTHR46430">
    <property type="entry name" value="PROTEIN SKT5-RELATED"/>
    <property type="match status" value="1"/>
</dbReference>
<dbReference type="OrthoDB" id="272077at2759"/>
<evidence type="ECO:0000313" key="4">
    <source>
        <dbReference type="Proteomes" id="UP001165063"/>
    </source>
</evidence>
<dbReference type="SMART" id="SM00671">
    <property type="entry name" value="SEL1"/>
    <property type="match status" value="7"/>
</dbReference>
<gene>
    <name evidence="3" type="ORF">Amon01_000342100</name>
</gene>
<feature type="compositionally biased region" description="Low complexity" evidence="2">
    <location>
        <begin position="177"/>
        <end position="203"/>
    </location>
</feature>